<reference evidence="1 2" key="1">
    <citation type="submission" date="2020-04" db="EMBL/GenBank/DDBJ databases">
        <title>Sequencing and Assembly of C. fimi.</title>
        <authorList>
            <person name="Ramsey A.R."/>
        </authorList>
    </citation>
    <scope>NUCLEOTIDE SEQUENCE [LARGE SCALE GENOMIC DNA]</scope>
    <source>
        <strain evidence="1 2">SB</strain>
    </source>
</reference>
<dbReference type="AlphaFoldDB" id="A0A7Y0M0R0"/>
<gene>
    <name evidence="1" type="ORF">HIR71_13880</name>
</gene>
<dbReference type="Gene3D" id="3.30.530.20">
    <property type="match status" value="1"/>
</dbReference>
<dbReference type="SUPFAM" id="SSF55961">
    <property type="entry name" value="Bet v1-like"/>
    <property type="match status" value="1"/>
</dbReference>
<proteinExistence type="predicted"/>
<name>A0A7Y0M0R0_CELFI</name>
<dbReference type="EMBL" id="JABCJJ010000029">
    <property type="protein sequence ID" value="NMR21289.1"/>
    <property type="molecule type" value="Genomic_DNA"/>
</dbReference>
<sequence>MVTVERTFHCPPHAVLDVLADGWTYAIWVVGTSRIRAVDASWPSPGSQIAHSAGLWPVLLDDTTVCRRWDPSGRIELQARGWPLGEARVVLEVVPRPGGTCTVRISEDAVRGPGTLVPKPIRSAVIGSRNTETLRRLQMLAEGRHGRHTSAAEGSPDG</sequence>
<comment type="caution">
    <text evidence="1">The sequence shown here is derived from an EMBL/GenBank/DDBJ whole genome shotgun (WGS) entry which is preliminary data.</text>
</comment>
<keyword evidence="2" id="KW-1185">Reference proteome</keyword>
<evidence type="ECO:0000313" key="1">
    <source>
        <dbReference type="EMBL" id="NMR21289.1"/>
    </source>
</evidence>
<protein>
    <submittedName>
        <fullName evidence="1">SRPBCC family protein</fullName>
    </submittedName>
</protein>
<dbReference type="RefSeq" id="WP_169325659.1">
    <property type="nucleotide sequence ID" value="NZ_JABCJJ010000029.1"/>
</dbReference>
<dbReference type="Pfam" id="PF10604">
    <property type="entry name" value="Polyketide_cyc2"/>
    <property type="match status" value="1"/>
</dbReference>
<dbReference type="Proteomes" id="UP000562124">
    <property type="component" value="Unassembled WGS sequence"/>
</dbReference>
<organism evidence="1 2">
    <name type="scientific">Cellulomonas fimi</name>
    <dbReference type="NCBI Taxonomy" id="1708"/>
    <lineage>
        <taxon>Bacteria</taxon>
        <taxon>Bacillati</taxon>
        <taxon>Actinomycetota</taxon>
        <taxon>Actinomycetes</taxon>
        <taxon>Micrococcales</taxon>
        <taxon>Cellulomonadaceae</taxon>
        <taxon>Cellulomonas</taxon>
    </lineage>
</organism>
<dbReference type="CDD" id="cd07812">
    <property type="entry name" value="SRPBCC"/>
    <property type="match status" value="1"/>
</dbReference>
<evidence type="ECO:0000313" key="2">
    <source>
        <dbReference type="Proteomes" id="UP000562124"/>
    </source>
</evidence>
<accession>A0A7Y0M0R0</accession>
<dbReference type="InterPro" id="IPR019587">
    <property type="entry name" value="Polyketide_cyclase/dehydratase"/>
</dbReference>
<dbReference type="InterPro" id="IPR023393">
    <property type="entry name" value="START-like_dom_sf"/>
</dbReference>